<dbReference type="STRING" id="2711.A0A067DI86"/>
<dbReference type="SUPFAM" id="SSF48403">
    <property type="entry name" value="Ankyrin repeat"/>
    <property type="match status" value="1"/>
</dbReference>
<dbReference type="SMART" id="SM00248">
    <property type="entry name" value="ANK"/>
    <property type="match status" value="3"/>
</dbReference>
<keyword evidence="3" id="KW-1185">Reference proteome</keyword>
<name>A0A067DI86_CITSI</name>
<dbReference type="Pfam" id="PF12796">
    <property type="entry name" value="Ank_2"/>
    <property type="match status" value="1"/>
</dbReference>
<feature type="repeat" description="ANK" evidence="1">
    <location>
        <begin position="69"/>
        <end position="95"/>
    </location>
</feature>
<proteinExistence type="predicted"/>
<dbReference type="AlphaFoldDB" id="A0A067DI86"/>
<dbReference type="Gene3D" id="1.25.40.20">
    <property type="entry name" value="Ankyrin repeat-containing domain"/>
    <property type="match status" value="2"/>
</dbReference>
<evidence type="ECO:0000313" key="2">
    <source>
        <dbReference type="EMBL" id="KDO38341.1"/>
    </source>
</evidence>
<evidence type="ECO:0000256" key="1">
    <source>
        <dbReference type="PROSITE-ProRule" id="PRU00023"/>
    </source>
</evidence>
<reference evidence="2 3" key="1">
    <citation type="submission" date="2014-04" db="EMBL/GenBank/DDBJ databases">
        <authorList>
            <consortium name="International Citrus Genome Consortium"/>
            <person name="Gmitter F."/>
            <person name="Chen C."/>
            <person name="Farmerie W."/>
            <person name="Harkins T."/>
            <person name="Desany B."/>
            <person name="Mohiuddin M."/>
            <person name="Kodira C."/>
            <person name="Borodovsky M."/>
            <person name="Lomsadze A."/>
            <person name="Burns P."/>
            <person name="Jenkins J."/>
            <person name="Prochnik S."/>
            <person name="Shu S."/>
            <person name="Chapman J."/>
            <person name="Pitluck S."/>
            <person name="Schmutz J."/>
            <person name="Rokhsar D."/>
        </authorList>
    </citation>
    <scope>NUCLEOTIDE SEQUENCE</scope>
</reference>
<sequence length="161" mass="17673">MEEILELCPSLLLNVNAKGDTPLRVAAKFGHSDIVSVLVQTAKIAQHGDGEPESGIGADRQMIRMANNEKNTALHEAVCHGNVHVVKILTKQGPDNPYSANNYGKTPLYMAAKGRYSEMVIELLETAHQCPMKAPTERQLCMLQQCTFILLSLTRYSGIPI</sequence>
<dbReference type="InterPro" id="IPR036770">
    <property type="entry name" value="Ankyrin_rpt-contain_sf"/>
</dbReference>
<dbReference type="PANTHER" id="PTHR24121:SF22">
    <property type="entry name" value="PROTEIN ACCELERATED CELL DEATH 6-LIKE"/>
    <property type="match status" value="1"/>
</dbReference>
<protein>
    <submittedName>
        <fullName evidence="2">Uncharacterized protein</fullName>
    </submittedName>
</protein>
<dbReference type="InterPro" id="IPR002110">
    <property type="entry name" value="Ankyrin_rpt"/>
</dbReference>
<dbReference type="PROSITE" id="PS50297">
    <property type="entry name" value="ANK_REP_REGION"/>
    <property type="match status" value="2"/>
</dbReference>
<accession>A0A067DI86</accession>
<gene>
    <name evidence="2" type="ORF">CISIN_1g037410mg</name>
</gene>
<dbReference type="Pfam" id="PF00023">
    <property type="entry name" value="Ank"/>
    <property type="match status" value="1"/>
</dbReference>
<organism evidence="2 3">
    <name type="scientific">Citrus sinensis</name>
    <name type="common">Sweet orange</name>
    <name type="synonym">Citrus aurantium var. sinensis</name>
    <dbReference type="NCBI Taxonomy" id="2711"/>
    <lineage>
        <taxon>Eukaryota</taxon>
        <taxon>Viridiplantae</taxon>
        <taxon>Streptophyta</taxon>
        <taxon>Embryophyta</taxon>
        <taxon>Tracheophyta</taxon>
        <taxon>Spermatophyta</taxon>
        <taxon>Magnoliopsida</taxon>
        <taxon>eudicotyledons</taxon>
        <taxon>Gunneridae</taxon>
        <taxon>Pentapetalae</taxon>
        <taxon>rosids</taxon>
        <taxon>malvids</taxon>
        <taxon>Sapindales</taxon>
        <taxon>Rutaceae</taxon>
        <taxon>Aurantioideae</taxon>
        <taxon>Citrus</taxon>
    </lineage>
</organism>
<evidence type="ECO:0000313" key="3">
    <source>
        <dbReference type="Proteomes" id="UP000027120"/>
    </source>
</evidence>
<dbReference type="Proteomes" id="UP000027120">
    <property type="component" value="Unassembled WGS sequence"/>
</dbReference>
<dbReference type="PROSITE" id="PS50088">
    <property type="entry name" value="ANK_REPEAT"/>
    <property type="match status" value="2"/>
</dbReference>
<keyword evidence="1" id="KW-0040">ANK repeat</keyword>
<dbReference type="PANTHER" id="PTHR24121">
    <property type="entry name" value="NO MECHANORECEPTOR POTENTIAL C, ISOFORM D-RELATED"/>
    <property type="match status" value="1"/>
</dbReference>
<dbReference type="EMBL" id="KK788237">
    <property type="protein sequence ID" value="KDO38341.1"/>
    <property type="molecule type" value="Genomic_DNA"/>
</dbReference>
<feature type="repeat" description="ANK" evidence="1">
    <location>
        <begin position="18"/>
        <end position="40"/>
    </location>
</feature>
<dbReference type="SMR" id="A0A067DI86"/>